<dbReference type="AlphaFoldDB" id="A0A2P4XBC0"/>
<dbReference type="EMBL" id="NCKW01015489">
    <property type="protein sequence ID" value="POM62852.1"/>
    <property type="molecule type" value="Genomic_DNA"/>
</dbReference>
<protein>
    <submittedName>
        <fullName evidence="1">Uncharacterized protein</fullName>
    </submittedName>
</protein>
<name>A0A2P4XBC0_9STRA</name>
<reference evidence="1 2" key="1">
    <citation type="journal article" date="2017" name="Genome Biol. Evol.">
        <title>Phytophthora megakarya and P. palmivora, closely related causal agents of cacao black pod rot, underwent increases in genome sizes and gene numbers by different mechanisms.</title>
        <authorList>
            <person name="Ali S.S."/>
            <person name="Shao J."/>
            <person name="Lary D.J."/>
            <person name="Kronmiller B."/>
            <person name="Shen D."/>
            <person name="Strem M.D."/>
            <person name="Amoako-Attah I."/>
            <person name="Akrofi A.Y."/>
            <person name="Begoude B.A."/>
            <person name="Ten Hoopen G.M."/>
            <person name="Coulibaly K."/>
            <person name="Kebe B.I."/>
            <person name="Melnick R.L."/>
            <person name="Guiltinan M.J."/>
            <person name="Tyler B.M."/>
            <person name="Meinhardt L.W."/>
            <person name="Bailey B.A."/>
        </authorList>
    </citation>
    <scope>NUCLEOTIDE SEQUENCE [LARGE SCALE GENOMIC DNA]</scope>
    <source>
        <strain evidence="2">sbr112.9</strain>
    </source>
</reference>
<accession>A0A2P4XBC0</accession>
<evidence type="ECO:0000313" key="2">
    <source>
        <dbReference type="Proteomes" id="UP000237271"/>
    </source>
</evidence>
<proteinExistence type="predicted"/>
<keyword evidence="2" id="KW-1185">Reference proteome</keyword>
<sequence>MENRLIINTLSGPIDETADDISRHVWYPVVAMIMGGHEFPETEWSYDQLSQIHDPLMERQLAATSTSVPLNFVFYIDGGKPIPTNMEGKFWESFCDNQVGRQRSTEQGSLSAAAHDRQHRLADHTSTFLNVLKMTLPKSQTKKPCWRVQSCRKPVKYHEPMSINLSTERNTLIVLKTPDYPVAPNYDAHGPFCCRNPDSKEDENVSKRSKFSFTSTGEQRLVYDAVTSELLRGISPTEFVESMVSNSPLWAYPVVAIRAYGIEFGSRNLPFL</sequence>
<dbReference type="Proteomes" id="UP000237271">
    <property type="component" value="Unassembled WGS sequence"/>
</dbReference>
<dbReference type="OrthoDB" id="123409at2759"/>
<organism evidence="1 2">
    <name type="scientific">Phytophthora palmivora</name>
    <dbReference type="NCBI Taxonomy" id="4796"/>
    <lineage>
        <taxon>Eukaryota</taxon>
        <taxon>Sar</taxon>
        <taxon>Stramenopiles</taxon>
        <taxon>Oomycota</taxon>
        <taxon>Peronosporomycetes</taxon>
        <taxon>Peronosporales</taxon>
        <taxon>Peronosporaceae</taxon>
        <taxon>Phytophthora</taxon>
    </lineage>
</organism>
<evidence type="ECO:0000313" key="1">
    <source>
        <dbReference type="EMBL" id="POM62852.1"/>
    </source>
</evidence>
<comment type="caution">
    <text evidence="1">The sequence shown here is derived from an EMBL/GenBank/DDBJ whole genome shotgun (WGS) entry which is preliminary data.</text>
</comment>
<gene>
    <name evidence="1" type="ORF">PHPALM_27942</name>
</gene>